<dbReference type="PANTHER" id="PTHR34094:SF1">
    <property type="entry name" value="PROTEIN FAM185A"/>
    <property type="match status" value="1"/>
</dbReference>
<evidence type="ECO:0000313" key="5">
    <source>
        <dbReference type="Proteomes" id="UP000242310"/>
    </source>
</evidence>
<dbReference type="Pfam" id="PF22746">
    <property type="entry name" value="SHOCT-like_DUF2089-C"/>
    <property type="match status" value="1"/>
</dbReference>
<protein>
    <submittedName>
        <fullName evidence="4">DUF4097 and DUF4098 domain-containing protein YvlB</fullName>
    </submittedName>
</protein>
<reference evidence="4 5" key="1">
    <citation type="submission" date="2018-03" db="EMBL/GenBank/DDBJ databases">
        <title>Genomic Encyclopedia of Type Strains, Phase III (KMG-III): the genomes of soil and plant-associated and newly described type strains.</title>
        <authorList>
            <person name="Whitman W."/>
        </authorList>
    </citation>
    <scope>NUCLEOTIDE SEQUENCE [LARGE SCALE GENOMIC DNA]</scope>
    <source>
        <strain evidence="4 5">CGMCC 1.07653</strain>
    </source>
</reference>
<name>A0A2P8H989_9BACI</name>
<feature type="region of interest" description="Disordered" evidence="1">
    <location>
        <begin position="23"/>
        <end position="65"/>
    </location>
</feature>
<feature type="compositionally biased region" description="Polar residues" evidence="1">
    <location>
        <begin position="51"/>
        <end position="65"/>
    </location>
</feature>
<evidence type="ECO:0000259" key="3">
    <source>
        <dbReference type="Pfam" id="PF22746"/>
    </source>
</evidence>
<gene>
    <name evidence="4" type="ORF">B0H94_11336</name>
</gene>
<feature type="domain" description="YvlB/LiaX N-terminal" evidence="3">
    <location>
        <begin position="3"/>
        <end position="32"/>
    </location>
</feature>
<evidence type="ECO:0000313" key="4">
    <source>
        <dbReference type="EMBL" id="PSL42750.1"/>
    </source>
</evidence>
<comment type="caution">
    <text evidence="4">The sequence shown here is derived from an EMBL/GenBank/DDBJ whole genome shotgun (WGS) entry which is preliminary data.</text>
</comment>
<dbReference type="AlphaFoldDB" id="A0A2P8H989"/>
<dbReference type="Proteomes" id="UP000242310">
    <property type="component" value="Unassembled WGS sequence"/>
</dbReference>
<dbReference type="Pfam" id="PF13349">
    <property type="entry name" value="DUF4097"/>
    <property type="match status" value="1"/>
</dbReference>
<dbReference type="InterPro" id="IPR053959">
    <property type="entry name" value="YvlB/LiaX_N"/>
</dbReference>
<keyword evidence="5" id="KW-1185">Reference proteome</keyword>
<proteinExistence type="predicted"/>
<dbReference type="InterPro" id="IPR025164">
    <property type="entry name" value="Toastrack_DUF4097"/>
</dbReference>
<evidence type="ECO:0000259" key="2">
    <source>
        <dbReference type="Pfam" id="PF13349"/>
    </source>
</evidence>
<dbReference type="RefSeq" id="WP_181315397.1">
    <property type="nucleotide sequence ID" value="NZ_PYAV01000013.1"/>
</dbReference>
<evidence type="ECO:0000256" key="1">
    <source>
        <dbReference type="SAM" id="MobiDB-lite"/>
    </source>
</evidence>
<dbReference type="EMBL" id="PYAV01000013">
    <property type="protein sequence ID" value="PSL42750.1"/>
    <property type="molecule type" value="Genomic_DNA"/>
</dbReference>
<feature type="domain" description="DUF4097" evidence="2">
    <location>
        <begin position="204"/>
        <end position="357"/>
    </location>
</feature>
<organism evidence="4 5">
    <name type="scientific">Salsuginibacillus halophilus</name>
    <dbReference type="NCBI Taxonomy" id="517424"/>
    <lineage>
        <taxon>Bacteria</taxon>
        <taxon>Bacillati</taxon>
        <taxon>Bacillota</taxon>
        <taxon>Bacilli</taxon>
        <taxon>Bacillales</taxon>
        <taxon>Bacillaceae</taxon>
        <taxon>Salsuginibacillus</taxon>
    </lineage>
</organism>
<sequence>MEEERRMILNMIRDGKITAEEGEKLLKALGQESDASGPQPSKGENEETGVTEATSSNRELSTDVNWEQANRRFEEEKEAFGQSSDGDRGWQAGAKWLSDFVDDVMRKVKEMDLDFNFGQAELVQHTFQHANVTEGSIDIAVENGSIEVVPVDTGSLSLVCDAHVYQRSAEKEARSFFLENTIFEQDGERLRFHSKAKNVKLHAKLYLPVKSYEQFYLYTLNGHLKADRLQAASLNIKAVNGSITLTEPSASVCYAETVNGPIEIGHARLEQLDVRTVNGAITTSGRLNDLEAETLHGALDVSLLNVPRARAKLSAATGNVDVKVSEELRINGHLQTNVGNYHISLPLVNVTNETKNFWQRTASFTANENQSAPLYLEAETKTGIISVNPLRT</sequence>
<dbReference type="PANTHER" id="PTHR34094">
    <property type="match status" value="1"/>
</dbReference>
<accession>A0A2P8H989</accession>